<protein>
    <recommendedName>
        <fullName evidence="3">Phosphatidic acid phosphatase type 2/haloperoxidase domain-containing protein</fullName>
    </recommendedName>
</protein>
<name>A0A381YJF4_9ZZZZ</name>
<dbReference type="EMBL" id="UINC01018299">
    <property type="protein sequence ID" value="SVA76742.1"/>
    <property type="molecule type" value="Genomic_DNA"/>
</dbReference>
<feature type="transmembrane region" description="Helical" evidence="1">
    <location>
        <begin position="39"/>
        <end position="58"/>
    </location>
</feature>
<keyword evidence="1" id="KW-0472">Membrane</keyword>
<reference evidence="2" key="1">
    <citation type="submission" date="2018-05" db="EMBL/GenBank/DDBJ databases">
        <authorList>
            <person name="Lanie J.A."/>
            <person name="Ng W.-L."/>
            <person name="Kazmierczak K.M."/>
            <person name="Andrzejewski T.M."/>
            <person name="Davidsen T.M."/>
            <person name="Wayne K.J."/>
            <person name="Tettelin H."/>
            <person name="Glass J.I."/>
            <person name="Rusch D."/>
            <person name="Podicherti R."/>
            <person name="Tsui H.-C.T."/>
            <person name="Winkler M.E."/>
        </authorList>
    </citation>
    <scope>NUCLEOTIDE SEQUENCE</scope>
</reference>
<feature type="transmembrane region" description="Helical" evidence="1">
    <location>
        <begin position="169"/>
        <end position="191"/>
    </location>
</feature>
<keyword evidence="1" id="KW-0812">Transmembrane</keyword>
<evidence type="ECO:0008006" key="3">
    <source>
        <dbReference type="Google" id="ProtNLM"/>
    </source>
</evidence>
<accession>A0A381YJF4</accession>
<feature type="transmembrane region" description="Helical" evidence="1">
    <location>
        <begin position="139"/>
        <end position="163"/>
    </location>
</feature>
<feature type="transmembrane region" description="Helical" evidence="1">
    <location>
        <begin position="101"/>
        <end position="119"/>
    </location>
</feature>
<feature type="transmembrane region" description="Helical" evidence="1">
    <location>
        <begin position="7"/>
        <end position="27"/>
    </location>
</feature>
<keyword evidence="1" id="KW-1133">Transmembrane helix</keyword>
<feature type="transmembrane region" description="Helical" evidence="1">
    <location>
        <begin position="79"/>
        <end position="95"/>
    </location>
</feature>
<evidence type="ECO:0000313" key="2">
    <source>
        <dbReference type="EMBL" id="SVA76742.1"/>
    </source>
</evidence>
<dbReference type="AlphaFoldDB" id="A0A381YJF4"/>
<sequence length="192" mass="21491">MNQIASMISLVLHPMMVAPVTFAILIYTEPAGNNNLHLTFFITFFFSTALSIITVVYLKSQEKISDLDASRREERIQPLVLGTIYCAAGFVPLMIIDAAPIVQGLMFCYAVNTFLVWFITKRWKISIHAIGIGGPMTALWLYGIQLPIIMTLAVIAVCTARVILKRHTIAQVLAGIMISMVFTYLQLQYLFL</sequence>
<proteinExistence type="predicted"/>
<organism evidence="2">
    <name type="scientific">marine metagenome</name>
    <dbReference type="NCBI Taxonomy" id="408172"/>
    <lineage>
        <taxon>unclassified sequences</taxon>
        <taxon>metagenomes</taxon>
        <taxon>ecological metagenomes</taxon>
    </lineage>
</organism>
<gene>
    <name evidence="2" type="ORF">METZ01_LOCUS129596</name>
</gene>
<evidence type="ECO:0000256" key="1">
    <source>
        <dbReference type="SAM" id="Phobius"/>
    </source>
</evidence>